<evidence type="ECO:0000256" key="2">
    <source>
        <dbReference type="ARBA" id="ARBA00013147"/>
    </source>
</evidence>
<dbReference type="Gene3D" id="3.40.190.10">
    <property type="entry name" value="Periplasmic binding protein-like II"/>
    <property type="match status" value="2"/>
</dbReference>
<dbReference type="Pfam" id="PF00800">
    <property type="entry name" value="PDT"/>
    <property type="match status" value="1"/>
</dbReference>
<dbReference type="GO" id="GO:0009094">
    <property type="term" value="P:L-phenylalanine biosynthetic process"/>
    <property type="evidence" value="ECO:0007669"/>
    <property type="project" value="UniProtKB-UniPathway"/>
</dbReference>
<dbReference type="PROSITE" id="PS51671">
    <property type="entry name" value="ACT"/>
    <property type="match status" value="1"/>
</dbReference>
<evidence type="ECO:0000259" key="9">
    <source>
        <dbReference type="PROSITE" id="PS51171"/>
    </source>
</evidence>
<dbReference type="InterPro" id="IPR001086">
    <property type="entry name" value="Preph_deHydtase"/>
</dbReference>
<evidence type="ECO:0000256" key="5">
    <source>
        <dbReference type="ARBA" id="ARBA00023222"/>
    </source>
</evidence>
<dbReference type="InterPro" id="IPR002912">
    <property type="entry name" value="ACT_dom"/>
</dbReference>
<accession>A0A1F6CDJ3</accession>
<dbReference type="EMBL" id="MFKF01000276">
    <property type="protein sequence ID" value="OGG47050.1"/>
    <property type="molecule type" value="Genomic_DNA"/>
</dbReference>
<evidence type="ECO:0000256" key="1">
    <source>
        <dbReference type="ARBA" id="ARBA00004741"/>
    </source>
</evidence>
<dbReference type="SUPFAM" id="SSF55021">
    <property type="entry name" value="ACT-like"/>
    <property type="match status" value="1"/>
</dbReference>
<dbReference type="InterPro" id="IPR008242">
    <property type="entry name" value="Chor_mutase/pphenate_deHydtase"/>
</dbReference>
<dbReference type="PIRSF" id="PIRSF001500">
    <property type="entry name" value="Chor_mut_pdt_Ppr"/>
    <property type="match status" value="1"/>
</dbReference>
<feature type="domain" description="ACT" evidence="10">
    <location>
        <begin position="193"/>
        <end position="270"/>
    </location>
</feature>
<organism evidence="11 12">
    <name type="scientific">Handelsmanbacteria sp. (strain RIFCSPLOWO2_12_FULL_64_10)</name>
    <dbReference type="NCBI Taxonomy" id="1817868"/>
    <lineage>
        <taxon>Bacteria</taxon>
        <taxon>Candidatus Handelsmaniibacteriota</taxon>
    </lineage>
</organism>
<proteinExistence type="predicted"/>
<dbReference type="EC" id="4.2.1.51" evidence="2"/>
<name>A0A1F6CDJ3_HANXR</name>
<dbReference type="GO" id="GO:0004664">
    <property type="term" value="F:prephenate dehydratase activity"/>
    <property type="evidence" value="ECO:0007669"/>
    <property type="project" value="UniProtKB-EC"/>
</dbReference>
<dbReference type="GO" id="GO:0005737">
    <property type="term" value="C:cytoplasm"/>
    <property type="evidence" value="ECO:0007669"/>
    <property type="project" value="TreeGrafter"/>
</dbReference>
<evidence type="ECO:0000313" key="11">
    <source>
        <dbReference type="EMBL" id="OGG47050.1"/>
    </source>
</evidence>
<dbReference type="NCBIfam" id="NF008865">
    <property type="entry name" value="PRK11898.1"/>
    <property type="match status" value="1"/>
</dbReference>
<feature type="site" description="Essential for prephenate dehydratase activity" evidence="8">
    <location>
        <position position="174"/>
    </location>
</feature>
<gene>
    <name evidence="11" type="ORF">A3F84_06980</name>
</gene>
<keyword evidence="6" id="KW-0456">Lyase</keyword>
<dbReference type="CDD" id="cd04905">
    <property type="entry name" value="ACT_CM-PDT"/>
    <property type="match status" value="1"/>
</dbReference>
<evidence type="ECO:0000259" key="10">
    <source>
        <dbReference type="PROSITE" id="PS51671"/>
    </source>
</evidence>
<reference evidence="11 12" key="1">
    <citation type="journal article" date="2016" name="Nat. Commun.">
        <title>Thousands of microbial genomes shed light on interconnected biogeochemical processes in an aquifer system.</title>
        <authorList>
            <person name="Anantharaman K."/>
            <person name="Brown C.T."/>
            <person name="Hug L.A."/>
            <person name="Sharon I."/>
            <person name="Castelle C.J."/>
            <person name="Probst A.J."/>
            <person name="Thomas B.C."/>
            <person name="Singh A."/>
            <person name="Wilkins M.J."/>
            <person name="Karaoz U."/>
            <person name="Brodie E.L."/>
            <person name="Williams K.H."/>
            <person name="Hubbard S.S."/>
            <person name="Banfield J.F."/>
        </authorList>
    </citation>
    <scope>NUCLEOTIDE SEQUENCE [LARGE SCALE GENOMIC DNA]</scope>
    <source>
        <strain evidence="12">RIFCSPLOWO2_12_FULL_64_10</strain>
    </source>
</reference>
<protein>
    <recommendedName>
        <fullName evidence="2">prephenate dehydratase</fullName>
        <ecNumber evidence="2">4.2.1.51</ecNumber>
    </recommendedName>
</protein>
<evidence type="ECO:0000256" key="7">
    <source>
        <dbReference type="ARBA" id="ARBA00047848"/>
    </source>
</evidence>
<keyword evidence="3" id="KW-0028">Amino-acid biosynthesis</keyword>
<evidence type="ECO:0000256" key="4">
    <source>
        <dbReference type="ARBA" id="ARBA00023141"/>
    </source>
</evidence>
<comment type="caution">
    <text evidence="11">The sequence shown here is derived from an EMBL/GenBank/DDBJ whole genome shotgun (WGS) entry which is preliminary data.</text>
</comment>
<evidence type="ECO:0000256" key="3">
    <source>
        <dbReference type="ARBA" id="ARBA00022605"/>
    </source>
</evidence>
<dbReference type="CDD" id="cd13631">
    <property type="entry name" value="PBP2_Ct-PDT_like"/>
    <property type="match status" value="1"/>
</dbReference>
<evidence type="ECO:0000313" key="12">
    <source>
        <dbReference type="Proteomes" id="UP000178606"/>
    </source>
</evidence>
<evidence type="ECO:0000256" key="6">
    <source>
        <dbReference type="ARBA" id="ARBA00023239"/>
    </source>
</evidence>
<keyword evidence="4" id="KW-0057">Aromatic amino acid biosynthesis</keyword>
<comment type="pathway">
    <text evidence="1">Amino-acid biosynthesis; L-phenylalanine biosynthesis; phenylpyruvate from prephenate: step 1/1.</text>
</comment>
<comment type="catalytic activity">
    <reaction evidence="7">
        <text>prephenate + H(+) = 3-phenylpyruvate + CO2 + H2O</text>
        <dbReference type="Rhea" id="RHEA:21648"/>
        <dbReference type="ChEBI" id="CHEBI:15377"/>
        <dbReference type="ChEBI" id="CHEBI:15378"/>
        <dbReference type="ChEBI" id="CHEBI:16526"/>
        <dbReference type="ChEBI" id="CHEBI:18005"/>
        <dbReference type="ChEBI" id="CHEBI:29934"/>
        <dbReference type="EC" id="4.2.1.51"/>
    </reaction>
</comment>
<evidence type="ECO:0000256" key="8">
    <source>
        <dbReference type="PIRSR" id="PIRSR001500-2"/>
    </source>
</evidence>
<dbReference type="PROSITE" id="PS51171">
    <property type="entry name" value="PREPHENATE_DEHYDR_3"/>
    <property type="match status" value="1"/>
</dbReference>
<dbReference type="InterPro" id="IPR045865">
    <property type="entry name" value="ACT-like_dom_sf"/>
</dbReference>
<dbReference type="FunFam" id="3.30.70.260:FF:000012">
    <property type="entry name" value="Prephenate dehydratase"/>
    <property type="match status" value="1"/>
</dbReference>
<dbReference type="PANTHER" id="PTHR21022">
    <property type="entry name" value="PREPHENATE DEHYDRATASE P PROTEIN"/>
    <property type="match status" value="1"/>
</dbReference>
<dbReference type="AlphaFoldDB" id="A0A1F6CDJ3"/>
<dbReference type="UniPathway" id="UPA00121">
    <property type="reaction ID" value="UER00345"/>
</dbReference>
<keyword evidence="5" id="KW-0584">Phenylalanine biosynthesis</keyword>
<dbReference type="Gene3D" id="3.30.70.260">
    <property type="match status" value="1"/>
</dbReference>
<dbReference type="Proteomes" id="UP000178606">
    <property type="component" value="Unassembled WGS sequence"/>
</dbReference>
<sequence length="282" mass="31663">MKLTVAFQGELGAYSELAAREFFHADVEVAPKPVFEAVFRAVESGRCQRGIIPIENSLMGSIHQNYDLLLRHRLHIVGEIKLRIVHTLIVNPGVRLGDIRRIYSQPPALAQCEKFIKSLRGVEVIPAYDTAGAVRMIKEENIRDGAAIASAQAAADYSLKVLKSGIESDHRNYTRFLILSKKKAPRSSHAKTTVVFATRNVAGVLFKSLSVFALRDINLLKIESRPIQGRPWEYFFYLDFEGHADDSPCRKALDHLREIAASLRILGSYEKGREADGRVHKR</sequence>
<dbReference type="PANTHER" id="PTHR21022:SF19">
    <property type="entry name" value="PREPHENATE DEHYDRATASE-RELATED"/>
    <property type="match status" value="1"/>
</dbReference>
<dbReference type="SUPFAM" id="SSF53850">
    <property type="entry name" value="Periplasmic binding protein-like II"/>
    <property type="match status" value="1"/>
</dbReference>
<feature type="domain" description="Prephenate dehydratase" evidence="9">
    <location>
        <begin position="4"/>
        <end position="181"/>
    </location>
</feature>